<dbReference type="EMBL" id="LXQA010044293">
    <property type="protein sequence ID" value="MCI00811.1"/>
    <property type="molecule type" value="Genomic_DNA"/>
</dbReference>
<protein>
    <recommendedName>
        <fullName evidence="3">Cysteine-rich receptor-like protein kinase</fullName>
    </recommendedName>
</protein>
<proteinExistence type="predicted"/>
<sequence length="162" mass="18556">MGNFNFKKLSEVESDLLIEEFSEEEIKQAVWECESSKSPGPDGVSFDFLKEFWEDIKGDFLRFLNEFHENGRLTKGVNSTFIALIPKKENPISLGDYRPISWSAQWPMAALWDMEWANVFAMKAILQLFELIFGLKVNFHKSVLAGINVNDSWLKEAASALN</sequence>
<dbReference type="AlphaFoldDB" id="A0A392NLU7"/>
<evidence type="ECO:0000313" key="1">
    <source>
        <dbReference type="EMBL" id="MCI00811.1"/>
    </source>
</evidence>
<evidence type="ECO:0000313" key="2">
    <source>
        <dbReference type="Proteomes" id="UP000265520"/>
    </source>
</evidence>
<name>A0A392NLU7_9FABA</name>
<organism evidence="1 2">
    <name type="scientific">Trifolium medium</name>
    <dbReference type="NCBI Taxonomy" id="97028"/>
    <lineage>
        <taxon>Eukaryota</taxon>
        <taxon>Viridiplantae</taxon>
        <taxon>Streptophyta</taxon>
        <taxon>Embryophyta</taxon>
        <taxon>Tracheophyta</taxon>
        <taxon>Spermatophyta</taxon>
        <taxon>Magnoliopsida</taxon>
        <taxon>eudicotyledons</taxon>
        <taxon>Gunneridae</taxon>
        <taxon>Pentapetalae</taxon>
        <taxon>rosids</taxon>
        <taxon>fabids</taxon>
        <taxon>Fabales</taxon>
        <taxon>Fabaceae</taxon>
        <taxon>Papilionoideae</taxon>
        <taxon>50 kb inversion clade</taxon>
        <taxon>NPAAA clade</taxon>
        <taxon>Hologalegina</taxon>
        <taxon>IRL clade</taxon>
        <taxon>Trifolieae</taxon>
        <taxon>Trifolium</taxon>
    </lineage>
</organism>
<evidence type="ECO:0008006" key="3">
    <source>
        <dbReference type="Google" id="ProtNLM"/>
    </source>
</evidence>
<comment type="caution">
    <text evidence="1">The sequence shown here is derived from an EMBL/GenBank/DDBJ whole genome shotgun (WGS) entry which is preliminary data.</text>
</comment>
<dbReference type="PANTHER" id="PTHR46890">
    <property type="entry name" value="NON-LTR RETROLELEMENT REVERSE TRANSCRIPTASE-LIKE PROTEIN-RELATED"/>
    <property type="match status" value="1"/>
</dbReference>
<accession>A0A392NLU7</accession>
<reference evidence="1 2" key="1">
    <citation type="journal article" date="2018" name="Front. Plant Sci.">
        <title>Red Clover (Trifolium pratense) and Zigzag Clover (T. medium) - A Picture of Genomic Similarities and Differences.</title>
        <authorList>
            <person name="Dluhosova J."/>
            <person name="Istvanek J."/>
            <person name="Nedelnik J."/>
            <person name="Repkova J."/>
        </authorList>
    </citation>
    <scope>NUCLEOTIDE SEQUENCE [LARGE SCALE GENOMIC DNA]</scope>
    <source>
        <strain evidence="2">cv. 10/8</strain>
        <tissue evidence="1">Leaf</tissue>
    </source>
</reference>
<feature type="non-terminal residue" evidence="1">
    <location>
        <position position="162"/>
    </location>
</feature>
<dbReference type="Proteomes" id="UP000265520">
    <property type="component" value="Unassembled WGS sequence"/>
</dbReference>
<dbReference type="PANTHER" id="PTHR46890:SF50">
    <property type="entry name" value="RNA-DIRECTED DNA POLYMERASE, EUKARYOTA, REVERSE TRANSCRIPTASE ZINC-BINDING DOMAIN PROTEIN-RELATED"/>
    <property type="match status" value="1"/>
</dbReference>
<dbReference type="InterPro" id="IPR052343">
    <property type="entry name" value="Retrotransposon-Effector_Assoc"/>
</dbReference>
<keyword evidence="2" id="KW-1185">Reference proteome</keyword>